<dbReference type="STRING" id="1121395.SAMN02745215_01303"/>
<evidence type="ECO:0000259" key="3">
    <source>
        <dbReference type="PROSITE" id="PS50111"/>
    </source>
</evidence>
<dbReference type="PROSITE" id="PS50111">
    <property type="entry name" value="CHEMOTAXIS_TRANSDUC_2"/>
    <property type="match status" value="1"/>
</dbReference>
<accession>A0A1M7SYD8</accession>
<proteinExistence type="predicted"/>
<dbReference type="AlphaFoldDB" id="A0A1M7SYD8"/>
<dbReference type="SMART" id="SM00283">
    <property type="entry name" value="MA"/>
    <property type="match status" value="1"/>
</dbReference>
<evidence type="ECO:0000313" key="5">
    <source>
        <dbReference type="Proteomes" id="UP000184010"/>
    </source>
</evidence>
<dbReference type="Gene3D" id="1.10.287.950">
    <property type="entry name" value="Methyl-accepting chemotaxis protein"/>
    <property type="match status" value="1"/>
</dbReference>
<keyword evidence="5" id="KW-1185">Reference proteome</keyword>
<dbReference type="InterPro" id="IPR004089">
    <property type="entry name" value="MCPsignal_dom"/>
</dbReference>
<keyword evidence="1 2" id="KW-0807">Transducer</keyword>
<evidence type="ECO:0000256" key="2">
    <source>
        <dbReference type="PROSITE-ProRule" id="PRU00284"/>
    </source>
</evidence>
<dbReference type="Proteomes" id="UP000184010">
    <property type="component" value="Unassembled WGS sequence"/>
</dbReference>
<evidence type="ECO:0000313" key="4">
    <source>
        <dbReference type="EMBL" id="SHN63418.1"/>
    </source>
</evidence>
<dbReference type="SUPFAM" id="SSF58104">
    <property type="entry name" value="Methyl-accepting chemotaxis protein (MCP) signaling domain"/>
    <property type="match status" value="1"/>
</dbReference>
<feature type="domain" description="Methyl-accepting transducer" evidence="3">
    <location>
        <begin position="103"/>
        <end position="280"/>
    </location>
</feature>
<evidence type="ECO:0000256" key="1">
    <source>
        <dbReference type="ARBA" id="ARBA00023224"/>
    </source>
</evidence>
<dbReference type="GO" id="GO:0007165">
    <property type="term" value="P:signal transduction"/>
    <property type="evidence" value="ECO:0007669"/>
    <property type="project" value="UniProtKB-KW"/>
</dbReference>
<dbReference type="Pfam" id="PF00015">
    <property type="entry name" value="MCPsignal"/>
    <property type="match status" value="1"/>
</dbReference>
<dbReference type="PANTHER" id="PTHR32089:SF112">
    <property type="entry name" value="LYSOZYME-LIKE PROTEIN-RELATED"/>
    <property type="match status" value="1"/>
</dbReference>
<dbReference type="EMBL" id="FRDN01000005">
    <property type="protein sequence ID" value="SHN63418.1"/>
    <property type="molecule type" value="Genomic_DNA"/>
</dbReference>
<sequence length="280" mass="30317">MPDADGDTLLASHVSVLKNLSDMLMYDVGVCVSNLDEVLFYKPALTLDLKVKPGDRIRSGSALFRAVHEKRRVVIQMDSSLYGVPYVGVGNPILDAKQTVIGAITISESTERYEIMKKASAQIGINISSIASSSEEISAQTEEIASTSRVLTETFNGFKQNVKNTDQVLGLIKSIAQQSNLLGLNAAIEAARVGDQGRGFGIVATEIRKLSGMTSDSIGNVEKIIRTVQEDNTLVLKEVVQIANMIDQIATAISQIAESTQQLSVMSEEFNHLARELSEI</sequence>
<dbReference type="RefSeq" id="WP_072771849.1">
    <property type="nucleotide sequence ID" value="NZ_FRDN01000005.1"/>
</dbReference>
<dbReference type="PANTHER" id="PTHR32089">
    <property type="entry name" value="METHYL-ACCEPTING CHEMOTAXIS PROTEIN MCPB"/>
    <property type="match status" value="1"/>
</dbReference>
<protein>
    <submittedName>
        <fullName evidence="4">Methyl-accepting chemotaxis protein (MCP) signalling domain-containing protein</fullName>
    </submittedName>
</protein>
<dbReference type="GO" id="GO:0016020">
    <property type="term" value="C:membrane"/>
    <property type="evidence" value="ECO:0007669"/>
    <property type="project" value="InterPro"/>
</dbReference>
<gene>
    <name evidence="4" type="ORF">SAMN02745215_01303</name>
</gene>
<reference evidence="5" key="1">
    <citation type="submission" date="2016-12" db="EMBL/GenBank/DDBJ databases">
        <authorList>
            <person name="Varghese N."/>
            <person name="Submissions S."/>
        </authorList>
    </citation>
    <scope>NUCLEOTIDE SEQUENCE [LARGE SCALE GENOMIC DNA]</scope>
    <source>
        <strain evidence="5">DSM 11544</strain>
    </source>
</reference>
<name>A0A1M7SYD8_9FIRM</name>
<organism evidence="4 5">
    <name type="scientific">Desulfitobacterium chlororespirans DSM 11544</name>
    <dbReference type="NCBI Taxonomy" id="1121395"/>
    <lineage>
        <taxon>Bacteria</taxon>
        <taxon>Bacillati</taxon>
        <taxon>Bacillota</taxon>
        <taxon>Clostridia</taxon>
        <taxon>Eubacteriales</taxon>
        <taxon>Desulfitobacteriaceae</taxon>
        <taxon>Desulfitobacterium</taxon>
    </lineage>
</organism>